<dbReference type="Gene3D" id="4.10.1000.10">
    <property type="entry name" value="Zinc finger, CCCH-type"/>
    <property type="match status" value="2"/>
</dbReference>
<keyword evidence="4 5" id="KW-0862">Zinc</keyword>
<evidence type="ECO:0000256" key="5">
    <source>
        <dbReference type="PROSITE-ProRule" id="PRU00723"/>
    </source>
</evidence>
<dbReference type="InterPro" id="IPR036855">
    <property type="entry name" value="Znf_CCCH_sf"/>
</dbReference>
<organism evidence="8 9">
    <name type="scientific">Durusdinium trenchii</name>
    <dbReference type="NCBI Taxonomy" id="1381693"/>
    <lineage>
        <taxon>Eukaryota</taxon>
        <taxon>Sar</taxon>
        <taxon>Alveolata</taxon>
        <taxon>Dinophyceae</taxon>
        <taxon>Suessiales</taxon>
        <taxon>Symbiodiniaceae</taxon>
        <taxon>Durusdinium</taxon>
    </lineage>
</organism>
<evidence type="ECO:0000256" key="3">
    <source>
        <dbReference type="ARBA" id="ARBA00022771"/>
    </source>
</evidence>
<evidence type="ECO:0000259" key="7">
    <source>
        <dbReference type="PROSITE" id="PS50103"/>
    </source>
</evidence>
<keyword evidence="9" id="KW-1185">Reference proteome</keyword>
<evidence type="ECO:0000313" key="8">
    <source>
        <dbReference type="EMBL" id="CAK9065027.1"/>
    </source>
</evidence>
<dbReference type="PANTHER" id="PTHR12547">
    <property type="entry name" value="CCCH ZINC FINGER/TIS11-RELATED"/>
    <property type="match status" value="1"/>
</dbReference>
<feature type="zinc finger region" description="C3H1-type" evidence="5">
    <location>
        <begin position="91"/>
        <end position="119"/>
    </location>
</feature>
<evidence type="ECO:0000313" key="9">
    <source>
        <dbReference type="Proteomes" id="UP001642484"/>
    </source>
</evidence>
<dbReference type="PROSITE" id="PS50103">
    <property type="entry name" value="ZF_C3H1"/>
    <property type="match status" value="2"/>
</dbReference>
<dbReference type="EMBL" id="CAXAMN010021970">
    <property type="protein sequence ID" value="CAK9065027.1"/>
    <property type="molecule type" value="Genomic_DNA"/>
</dbReference>
<dbReference type="SUPFAM" id="SSF90229">
    <property type="entry name" value="CCCH zinc finger"/>
    <property type="match status" value="2"/>
</dbReference>
<dbReference type="Proteomes" id="UP001642484">
    <property type="component" value="Unassembled WGS sequence"/>
</dbReference>
<dbReference type="InterPro" id="IPR000571">
    <property type="entry name" value="Znf_CCCH"/>
</dbReference>
<dbReference type="PANTHER" id="PTHR12547:SF18">
    <property type="entry name" value="PROTEIN TIS11"/>
    <property type="match status" value="1"/>
</dbReference>
<dbReference type="InterPro" id="IPR045877">
    <property type="entry name" value="ZFP36-like"/>
</dbReference>
<feature type="domain" description="C3H1-type" evidence="7">
    <location>
        <begin position="28"/>
        <end position="56"/>
    </location>
</feature>
<proteinExistence type="predicted"/>
<dbReference type="SMART" id="SM00356">
    <property type="entry name" value="ZnF_C3H1"/>
    <property type="match status" value="2"/>
</dbReference>
<evidence type="ECO:0000256" key="6">
    <source>
        <dbReference type="SAM" id="MobiDB-lite"/>
    </source>
</evidence>
<dbReference type="Pfam" id="PF00642">
    <property type="entry name" value="zf-CCCH"/>
    <property type="match status" value="2"/>
</dbReference>
<name>A0ABP0NQF8_9DINO</name>
<evidence type="ECO:0000256" key="1">
    <source>
        <dbReference type="ARBA" id="ARBA00022723"/>
    </source>
</evidence>
<evidence type="ECO:0000256" key="2">
    <source>
        <dbReference type="ARBA" id="ARBA00022737"/>
    </source>
</evidence>
<accession>A0ABP0NQF8</accession>
<feature type="zinc finger region" description="C3H1-type" evidence="5">
    <location>
        <begin position="28"/>
        <end position="56"/>
    </location>
</feature>
<feature type="region of interest" description="Disordered" evidence="6">
    <location>
        <begin position="182"/>
        <end position="205"/>
    </location>
</feature>
<keyword evidence="2" id="KW-0677">Repeat</keyword>
<keyword evidence="3 5" id="KW-0863">Zinc-finger</keyword>
<feature type="domain" description="C3H1-type" evidence="7">
    <location>
        <begin position="91"/>
        <end position="119"/>
    </location>
</feature>
<feature type="non-terminal residue" evidence="8">
    <location>
        <position position="205"/>
    </location>
</feature>
<evidence type="ECO:0000256" key="4">
    <source>
        <dbReference type="ARBA" id="ARBA00022833"/>
    </source>
</evidence>
<keyword evidence="1 5" id="KW-0479">Metal-binding</keyword>
<reference evidence="8 9" key="1">
    <citation type="submission" date="2024-02" db="EMBL/GenBank/DDBJ databases">
        <authorList>
            <person name="Chen Y."/>
            <person name="Shah S."/>
            <person name="Dougan E. K."/>
            <person name="Thang M."/>
            <person name="Chan C."/>
        </authorList>
    </citation>
    <scope>NUCLEOTIDE SEQUENCE [LARGE SCALE GENOMIC DNA]</scope>
</reference>
<protein>
    <recommendedName>
        <fullName evidence="7">C3H1-type domain-containing protein</fullName>
    </recommendedName>
</protein>
<sequence length="205" mass="22637">MKRKEPPGVLQATRFPPANGHSRFRAGFVPRKMCSYMETAGYCQKGDACTFAHSPAELANGGIELGGAGDVGGSLWEAAPAAEHGRFPVGFVPRKMCSYLESTGYCHRGDACTFAHNHTELANGDGRNNFENQHHGNLEARPGKGQGRFRHGFVPRRMCYRAAKSNEKTFRRTQHHHTAYAGTIPINNHPHGITDSNMDRSYDPR</sequence>
<comment type="caution">
    <text evidence="8">The sequence shown here is derived from an EMBL/GenBank/DDBJ whole genome shotgun (WGS) entry which is preliminary data.</text>
</comment>
<gene>
    <name evidence="8" type="ORF">CCMP2556_LOCUS31966</name>
</gene>